<evidence type="ECO:0000259" key="2">
    <source>
        <dbReference type="Pfam" id="PF07179"/>
    </source>
</evidence>
<dbReference type="Pfam" id="PF07179">
    <property type="entry name" value="SseB"/>
    <property type="match status" value="1"/>
</dbReference>
<proteinExistence type="predicted"/>
<evidence type="ECO:0000313" key="5">
    <source>
        <dbReference type="Proteomes" id="UP000294513"/>
    </source>
</evidence>
<feature type="domain" description="SseB protein N-terminal" evidence="2">
    <location>
        <begin position="226"/>
        <end position="333"/>
    </location>
</feature>
<feature type="compositionally biased region" description="Low complexity" evidence="1">
    <location>
        <begin position="199"/>
        <end position="225"/>
    </location>
</feature>
<dbReference type="AlphaFoldDB" id="A0A4R4ZJR0"/>
<feature type="non-terminal residue" evidence="4">
    <location>
        <position position="417"/>
    </location>
</feature>
<dbReference type="Proteomes" id="UP000294513">
    <property type="component" value="Unassembled WGS sequence"/>
</dbReference>
<feature type="compositionally biased region" description="Polar residues" evidence="1">
    <location>
        <begin position="1"/>
        <end position="13"/>
    </location>
</feature>
<feature type="region of interest" description="Disordered" evidence="1">
    <location>
        <begin position="336"/>
        <end position="417"/>
    </location>
</feature>
<dbReference type="Pfam" id="PF22552">
    <property type="entry name" value="TY-Chap3"/>
    <property type="match status" value="1"/>
</dbReference>
<feature type="domain" description="TY-Chap N-terminal" evidence="3">
    <location>
        <begin position="53"/>
        <end position="176"/>
    </location>
</feature>
<accession>A0A4R4ZJR0</accession>
<dbReference type="EMBL" id="SMKU01000694">
    <property type="protein sequence ID" value="TDD58883.1"/>
    <property type="molecule type" value="Genomic_DNA"/>
</dbReference>
<keyword evidence="5" id="KW-1185">Reference proteome</keyword>
<evidence type="ECO:0000313" key="4">
    <source>
        <dbReference type="EMBL" id="TDD58883.1"/>
    </source>
</evidence>
<sequence>MVTPHWRSTTPSAASGRRSGPMRSRLLGPSDGAFGYRRVRQPAHGRESRSRLDWNDFARRLTLELSRLPIRSFLIVQGPSGLPYVQAMRSEGALDAEAVSSAFLPRPLAPRQERRLRALGWEPPDEEERQNWWDRFHLRERGSRATAEHLESCALLAGQMVSAFRDVYGIGSPLELVYQASRSGPDGGPLALPGLGIPLAIPENEGRPSASSPRSARTARPSGSSLETALAEARERGDQQTYLELLARAVLYLPATGDPNATDHEYATAQFGAGTFVLAFTSPEAMDLSLRGQAVHHRQASLAELSRRWPHPEWQLAINPGLPSASYLDANALLEPVEDDRPTRHAQATRPIPVARPMPPDPSDIHVAGRSSRTAPSRQGPSPRTRPRHRDTPPQDHSSAQGTPKPPPAPTETHPTP</sequence>
<feature type="region of interest" description="Disordered" evidence="1">
    <location>
        <begin position="199"/>
        <end position="226"/>
    </location>
</feature>
<gene>
    <name evidence="4" type="ORF">E1298_46910</name>
</gene>
<protein>
    <submittedName>
        <fullName evidence="4">Uncharacterized protein</fullName>
    </submittedName>
</protein>
<name>A0A4R4ZJR0_9ACTN</name>
<feature type="compositionally biased region" description="Pro residues" evidence="1">
    <location>
        <begin position="404"/>
        <end position="417"/>
    </location>
</feature>
<evidence type="ECO:0000256" key="1">
    <source>
        <dbReference type="SAM" id="MobiDB-lite"/>
    </source>
</evidence>
<dbReference type="InterPro" id="IPR054344">
    <property type="entry name" value="TY-Chap_N"/>
</dbReference>
<reference evidence="4 5" key="1">
    <citation type="submission" date="2019-03" db="EMBL/GenBank/DDBJ databases">
        <title>Draft genome sequences of novel Actinobacteria.</title>
        <authorList>
            <person name="Sahin N."/>
            <person name="Ay H."/>
            <person name="Saygin H."/>
        </authorList>
    </citation>
    <scope>NUCLEOTIDE SEQUENCE [LARGE SCALE GENOMIC DNA]</scope>
    <source>
        <strain evidence="4 5">H3C3</strain>
    </source>
</reference>
<comment type="caution">
    <text evidence="4">The sequence shown here is derived from an EMBL/GenBank/DDBJ whole genome shotgun (WGS) entry which is preliminary data.</text>
</comment>
<dbReference type="OrthoDB" id="3295680at2"/>
<feature type="compositionally biased region" description="Polar residues" evidence="1">
    <location>
        <begin position="371"/>
        <end position="382"/>
    </location>
</feature>
<dbReference type="InterPro" id="IPR009839">
    <property type="entry name" value="SseB_N"/>
</dbReference>
<organism evidence="4 5">
    <name type="scientific">Actinomadura rubrisoli</name>
    <dbReference type="NCBI Taxonomy" id="2530368"/>
    <lineage>
        <taxon>Bacteria</taxon>
        <taxon>Bacillati</taxon>
        <taxon>Actinomycetota</taxon>
        <taxon>Actinomycetes</taxon>
        <taxon>Streptosporangiales</taxon>
        <taxon>Thermomonosporaceae</taxon>
        <taxon>Actinomadura</taxon>
    </lineage>
</organism>
<feature type="region of interest" description="Disordered" evidence="1">
    <location>
        <begin position="1"/>
        <end position="42"/>
    </location>
</feature>
<evidence type="ECO:0000259" key="3">
    <source>
        <dbReference type="Pfam" id="PF22552"/>
    </source>
</evidence>